<evidence type="ECO:0000259" key="1">
    <source>
        <dbReference type="Pfam" id="PF01937"/>
    </source>
</evidence>
<proteinExistence type="predicted"/>
<feature type="domain" description="Damage-control phosphatase ARMT1-like metal-binding" evidence="1">
    <location>
        <begin position="5"/>
        <end position="279"/>
    </location>
</feature>
<protein>
    <submittedName>
        <fullName evidence="2">DUF89 family protein</fullName>
    </submittedName>
</protein>
<gene>
    <name evidence="2" type="ORF">ENV35_02585</name>
</gene>
<name>A0A7C3WS14_9BACT</name>
<dbReference type="PIRSF" id="PIRSF006593">
    <property type="entry name" value="UCP006593"/>
    <property type="match status" value="1"/>
</dbReference>
<dbReference type="InterPro" id="IPR036075">
    <property type="entry name" value="ARMT-1-like_metal-bd_sf"/>
</dbReference>
<reference evidence="2" key="1">
    <citation type="journal article" date="2020" name="mSystems">
        <title>Genome- and Community-Level Interaction Insights into Carbon Utilization and Element Cycling Functions of Hydrothermarchaeota in Hydrothermal Sediment.</title>
        <authorList>
            <person name="Zhou Z."/>
            <person name="Liu Y."/>
            <person name="Xu W."/>
            <person name="Pan J."/>
            <person name="Luo Z.H."/>
            <person name="Li M."/>
        </authorList>
    </citation>
    <scope>NUCLEOTIDE SEQUENCE [LARGE SCALE GENOMIC DNA]</scope>
    <source>
        <strain evidence="2">SpSt-751</strain>
    </source>
</reference>
<dbReference type="Pfam" id="PF01937">
    <property type="entry name" value="ARMT1-like_dom"/>
    <property type="match status" value="1"/>
</dbReference>
<dbReference type="Gene3D" id="1.10.285.20">
    <property type="entry name" value="Uncharacterised protein PF01937, DUF89, domain 2"/>
    <property type="match status" value="1"/>
</dbReference>
<sequence length="290" mass="33099">MWTKLDCYPCFLKQALSALKRSNLSEEKKIEIIRKTAEYISTLSPTESPAYNTYLTFKKIYEMADLKDPYYEEKKHYNNLALKLYDTLKNIVETSEDPLYTAIKVAIAGNIIDLGILDISKLNLREYIKDIINTPLAIDHYHYFKQELEETDEILYLLDNAGEIVFDRILIEELSKTKNIISVVNEYPIINDAILEDAIEVGLNKYSKVITTGSGSVGKPPELGSKEYQDIFCNAKLIISKGQANYEGLEGRGYNIFFLLKAKCEIVAKNLGVNEGDSVFLYEKANQKRL</sequence>
<evidence type="ECO:0000313" key="2">
    <source>
        <dbReference type="EMBL" id="HGB30749.1"/>
    </source>
</evidence>
<dbReference type="Gene3D" id="3.40.50.10880">
    <property type="entry name" value="Uncharacterised protein PF01937, DUF89, domain 3"/>
    <property type="match status" value="1"/>
</dbReference>
<comment type="caution">
    <text evidence="2">The sequence shown here is derived from an EMBL/GenBank/DDBJ whole genome shotgun (WGS) entry which is preliminary data.</text>
</comment>
<dbReference type="SUPFAM" id="SSF111321">
    <property type="entry name" value="AF1104-like"/>
    <property type="match status" value="1"/>
</dbReference>
<organism evidence="2">
    <name type="scientific">Dictyoglomus turgidum</name>
    <dbReference type="NCBI Taxonomy" id="513050"/>
    <lineage>
        <taxon>Bacteria</taxon>
        <taxon>Pseudomonadati</taxon>
        <taxon>Dictyoglomota</taxon>
        <taxon>Dictyoglomia</taxon>
        <taxon>Dictyoglomales</taxon>
        <taxon>Dictyoglomaceae</taxon>
        <taxon>Dictyoglomus</taxon>
    </lineage>
</organism>
<dbReference type="AlphaFoldDB" id="A0A7C3WS14"/>
<dbReference type="InterPro" id="IPR014444">
    <property type="entry name" value="PH1575-like"/>
</dbReference>
<dbReference type="EMBL" id="DTGA01000059">
    <property type="protein sequence ID" value="HGB30749.1"/>
    <property type="molecule type" value="Genomic_DNA"/>
</dbReference>
<accession>A0A7C3WS14</accession>
<dbReference type="InterPro" id="IPR002791">
    <property type="entry name" value="ARMT1-like_metal-bd"/>
</dbReference>